<keyword evidence="4" id="KW-1185">Reference proteome</keyword>
<accession>A0A1J4PW15</accession>
<keyword evidence="2" id="KW-0472">Membrane</keyword>
<protein>
    <recommendedName>
        <fullName evidence="5">DUF4405 domain-containing protein</fullName>
    </recommendedName>
</protein>
<keyword evidence="2" id="KW-0812">Transmembrane</keyword>
<reference evidence="3" key="1">
    <citation type="submission" date="2016-10" db="EMBL/GenBank/DDBJ databases">
        <title>Genome sequence of Streptomyces malaysiense MUSC 136.</title>
        <authorList>
            <person name="Lee L.-H."/>
            <person name="Ser H.-L."/>
        </authorList>
    </citation>
    <scope>NUCLEOTIDE SEQUENCE [LARGE SCALE GENOMIC DNA]</scope>
    <source>
        <strain evidence="3">MUSC 136</strain>
    </source>
</reference>
<evidence type="ECO:0000256" key="2">
    <source>
        <dbReference type="SAM" id="Phobius"/>
    </source>
</evidence>
<feature type="transmembrane region" description="Helical" evidence="2">
    <location>
        <begin position="196"/>
        <end position="218"/>
    </location>
</feature>
<gene>
    <name evidence="3" type="ORF">VT52_028755</name>
</gene>
<dbReference type="Proteomes" id="UP000034838">
    <property type="component" value="Unassembled WGS sequence"/>
</dbReference>
<sequence>MTVIGGRTPVDALSGPPTVPSDGPVAMPSGGPEGNERLTAATGAVLLVLFAVEGVTILFLGQLLTLHFFIGLLLTGPVCLKIGSTGYRFYRYYTGSPAYRRKGPPAPLLRVLGPLIVVASIAVLGTGVTLALLGRDTGPVPVLLLHKASFICWIAVTAVHVLAYLWRLPRLIGADLRRHPARHGITAPRRVVRWSLLAAALGAGLVVALAGVHLASAWTG</sequence>
<evidence type="ECO:0000313" key="4">
    <source>
        <dbReference type="Proteomes" id="UP000034838"/>
    </source>
</evidence>
<evidence type="ECO:0000256" key="1">
    <source>
        <dbReference type="SAM" id="MobiDB-lite"/>
    </source>
</evidence>
<feature type="transmembrane region" description="Helical" evidence="2">
    <location>
        <begin position="38"/>
        <end position="60"/>
    </location>
</feature>
<feature type="transmembrane region" description="Helical" evidence="2">
    <location>
        <begin position="111"/>
        <end position="133"/>
    </location>
</feature>
<proteinExistence type="predicted"/>
<evidence type="ECO:0000313" key="3">
    <source>
        <dbReference type="EMBL" id="OIK24024.1"/>
    </source>
</evidence>
<dbReference type="EMBL" id="LBDA02000080">
    <property type="protein sequence ID" value="OIK24024.1"/>
    <property type="molecule type" value="Genomic_DNA"/>
</dbReference>
<feature type="transmembrane region" description="Helical" evidence="2">
    <location>
        <begin position="66"/>
        <end position="90"/>
    </location>
</feature>
<name>A0A1J4PW15_9ACTN</name>
<feature type="transmembrane region" description="Helical" evidence="2">
    <location>
        <begin position="148"/>
        <end position="168"/>
    </location>
</feature>
<feature type="region of interest" description="Disordered" evidence="1">
    <location>
        <begin position="11"/>
        <end position="33"/>
    </location>
</feature>
<dbReference type="AlphaFoldDB" id="A0A1J4PW15"/>
<keyword evidence="2" id="KW-1133">Transmembrane helix</keyword>
<evidence type="ECO:0008006" key="5">
    <source>
        <dbReference type="Google" id="ProtNLM"/>
    </source>
</evidence>
<comment type="caution">
    <text evidence="3">The sequence shown here is derived from an EMBL/GenBank/DDBJ whole genome shotgun (WGS) entry which is preliminary data.</text>
</comment>
<organism evidence="3 4">
    <name type="scientific">Streptomyces malaysiense</name>
    <dbReference type="NCBI Taxonomy" id="1428626"/>
    <lineage>
        <taxon>Bacteria</taxon>
        <taxon>Bacillati</taxon>
        <taxon>Actinomycetota</taxon>
        <taxon>Actinomycetes</taxon>
        <taxon>Kitasatosporales</taxon>
        <taxon>Streptomycetaceae</taxon>
        <taxon>Streptomyces</taxon>
    </lineage>
</organism>